<evidence type="ECO:0000256" key="1">
    <source>
        <dbReference type="SAM" id="MobiDB-lite"/>
    </source>
</evidence>
<sequence length="595" mass="66961">LYVTLERGPTKPDSELGHGCVDQIFSLRYVLEIRHGYQQPMAVCFIDFVAAFDSVHRESLWRKRELDGVPPKIIPLIKVFYRSTNARVLVLNKFYQPFDTRSGIRQSGILSPFYSRTHGSVQFTPGHQVTDLDYAEYIDWLASSFVKNVSEAVSRLFVPLGVVVAHRPEATIRRQIMRPKDPLPQQETSGVVYRIWCNCEQSDYVGETGRLHRARIAEHVAAVRRNDANSEFTAHLVRAGHKFKFDDAELLARGVETQLGQSNRPLAERSGEHIFLTPAPMSHMAEQPSRHPLTRVTKFQRITTRILDIKQLPHQSVVVIAEGGALCANSTEGQKHIAASRTTKGQNSTTISAFSWLTDTLVTSSSATGRPNQDKILVTEQPKVWRALPYIDDVSEAVSRLLRPLGIGIAHRPDSTIQNLAMRPKAPLPRGMTANVIYRIKCDSSEVNYVEETEKRLQTRVIEHLRAVRRKDPLSLVAEHCANSGHTFAFQNAEILTRENDRVTRETIKALHTQTASINRCVALPAVYQALRAQLIQRKRKYEIKPNGNPTMGEPRTDMHVNMPQYGADEGAAINTAASTTTRTDEGHVVRHKQD</sequence>
<evidence type="ECO:0000313" key="2">
    <source>
        <dbReference type="WBParaSite" id="SSLN_0001248301-mRNA-1"/>
    </source>
</evidence>
<protein>
    <submittedName>
        <fullName evidence="2">Reverse transcriptase domain-containing protein</fullName>
    </submittedName>
</protein>
<dbReference type="AlphaFoldDB" id="A0A183T6D4"/>
<proteinExistence type="predicted"/>
<feature type="compositionally biased region" description="Basic and acidic residues" evidence="1">
    <location>
        <begin position="583"/>
        <end position="595"/>
    </location>
</feature>
<dbReference type="PANTHER" id="PTHR21301:SF11">
    <property type="entry name" value="GIY-YIG DOMAIN-CONTAINING PROTEIN"/>
    <property type="match status" value="1"/>
</dbReference>
<organism evidence="2">
    <name type="scientific">Schistocephalus solidus</name>
    <name type="common">Tapeworm</name>
    <dbReference type="NCBI Taxonomy" id="70667"/>
    <lineage>
        <taxon>Eukaryota</taxon>
        <taxon>Metazoa</taxon>
        <taxon>Spiralia</taxon>
        <taxon>Lophotrochozoa</taxon>
        <taxon>Platyhelminthes</taxon>
        <taxon>Cestoda</taxon>
        <taxon>Eucestoda</taxon>
        <taxon>Diphyllobothriidea</taxon>
        <taxon>Diphyllobothriidae</taxon>
        <taxon>Schistocephalus</taxon>
    </lineage>
</organism>
<accession>A0A183T6D4</accession>
<feature type="region of interest" description="Disordered" evidence="1">
    <location>
        <begin position="576"/>
        <end position="595"/>
    </location>
</feature>
<name>A0A183T6D4_SCHSO</name>
<dbReference type="PANTHER" id="PTHR21301">
    <property type="entry name" value="REVERSE TRANSCRIPTASE"/>
    <property type="match status" value="1"/>
</dbReference>
<dbReference type="WBParaSite" id="SSLN_0001248301-mRNA-1">
    <property type="protein sequence ID" value="SSLN_0001248301-mRNA-1"/>
    <property type="gene ID" value="SSLN_0001248301"/>
</dbReference>
<reference evidence="2" key="1">
    <citation type="submission" date="2016-06" db="UniProtKB">
        <authorList>
            <consortium name="WormBaseParasite"/>
        </authorList>
    </citation>
    <scope>IDENTIFICATION</scope>
</reference>